<reference evidence="2 3" key="1">
    <citation type="submission" date="2024-02" db="EMBL/GenBank/DDBJ databases">
        <title>High-quality chromosome-scale genome assembly of Pensacola bahiagrass (Paspalum notatum Flugge var. saurae).</title>
        <authorList>
            <person name="Vega J.M."/>
            <person name="Podio M."/>
            <person name="Orjuela J."/>
            <person name="Siena L.A."/>
            <person name="Pessino S.C."/>
            <person name="Combes M.C."/>
            <person name="Mariac C."/>
            <person name="Albertini E."/>
            <person name="Pupilli F."/>
            <person name="Ortiz J.P.A."/>
            <person name="Leblanc O."/>
        </authorList>
    </citation>
    <scope>NUCLEOTIDE SEQUENCE [LARGE SCALE GENOMIC DNA]</scope>
    <source>
        <strain evidence="2">R1</strain>
        <tissue evidence="2">Leaf</tissue>
    </source>
</reference>
<organism evidence="2 3">
    <name type="scientific">Paspalum notatum var. saurae</name>
    <dbReference type="NCBI Taxonomy" id="547442"/>
    <lineage>
        <taxon>Eukaryota</taxon>
        <taxon>Viridiplantae</taxon>
        <taxon>Streptophyta</taxon>
        <taxon>Embryophyta</taxon>
        <taxon>Tracheophyta</taxon>
        <taxon>Spermatophyta</taxon>
        <taxon>Magnoliopsida</taxon>
        <taxon>Liliopsida</taxon>
        <taxon>Poales</taxon>
        <taxon>Poaceae</taxon>
        <taxon>PACMAD clade</taxon>
        <taxon>Panicoideae</taxon>
        <taxon>Andropogonodae</taxon>
        <taxon>Paspaleae</taxon>
        <taxon>Paspalinae</taxon>
        <taxon>Paspalum</taxon>
    </lineage>
</organism>
<dbReference type="PANTHER" id="PTHR15451:SF20">
    <property type="entry name" value="ERGOSTEROL BIOSYNTHETIC PROTEIN 28"/>
    <property type="match status" value="1"/>
</dbReference>
<evidence type="ECO:0000313" key="3">
    <source>
        <dbReference type="Proteomes" id="UP001341281"/>
    </source>
</evidence>
<evidence type="ECO:0000313" key="2">
    <source>
        <dbReference type="EMBL" id="WVZ49032.1"/>
    </source>
</evidence>
<keyword evidence="1" id="KW-0812">Transmembrane</keyword>
<feature type="transmembrane region" description="Helical" evidence="1">
    <location>
        <begin position="108"/>
        <end position="129"/>
    </location>
</feature>
<gene>
    <name evidence="2" type="ORF">U9M48_000414</name>
</gene>
<protein>
    <submittedName>
        <fullName evidence="2">Uncharacterized protein</fullName>
    </submittedName>
</protein>
<keyword evidence="1" id="KW-1133">Transmembrane helix</keyword>
<keyword evidence="3" id="KW-1185">Reference proteome</keyword>
<dbReference type="Pfam" id="PF03694">
    <property type="entry name" value="Erg28"/>
    <property type="match status" value="1"/>
</dbReference>
<dbReference type="PANTHER" id="PTHR15451">
    <property type="entry name" value="ERGOSTEROL BIOSYNTHETIC PROTEIN 28-RELATED"/>
    <property type="match status" value="1"/>
</dbReference>
<sequence>MNRSMPALGWWLIAVGAFRSAYTFSCFFGSTWLSSATFSAIHSKYMLQIMISSNNLQRFFPNHDHLMCVVGFSIIVTSVHGRTVGVWTLLSCTLCFMCAFNLDSKPVYMATFLSFFYAITYLGIECLIYHSIHFASLVPFIFIADNCSWS</sequence>
<evidence type="ECO:0000256" key="1">
    <source>
        <dbReference type="SAM" id="Phobius"/>
    </source>
</evidence>
<dbReference type="AlphaFoldDB" id="A0AAQ3PF79"/>
<proteinExistence type="predicted"/>
<name>A0AAQ3PF79_PASNO</name>
<accession>A0AAQ3PF79</accession>
<dbReference type="Proteomes" id="UP001341281">
    <property type="component" value="Chromosome 01"/>
</dbReference>
<dbReference type="GO" id="GO:0016020">
    <property type="term" value="C:membrane"/>
    <property type="evidence" value="ECO:0007669"/>
    <property type="project" value="InterPro"/>
</dbReference>
<dbReference type="GO" id="GO:0005783">
    <property type="term" value="C:endoplasmic reticulum"/>
    <property type="evidence" value="ECO:0007669"/>
    <property type="project" value="TreeGrafter"/>
</dbReference>
<dbReference type="InterPro" id="IPR005352">
    <property type="entry name" value="Erg28"/>
</dbReference>
<dbReference type="EMBL" id="CP144745">
    <property type="protein sequence ID" value="WVZ49032.1"/>
    <property type="molecule type" value="Genomic_DNA"/>
</dbReference>
<keyword evidence="1" id="KW-0472">Membrane</keyword>
<dbReference type="GO" id="GO:0030674">
    <property type="term" value="F:protein-macromolecule adaptor activity"/>
    <property type="evidence" value="ECO:0007669"/>
    <property type="project" value="TreeGrafter"/>
</dbReference>